<dbReference type="InterPro" id="IPR045520">
    <property type="entry name" value="GPAT/DHAPAT_C"/>
</dbReference>
<dbReference type="SMART" id="SM00563">
    <property type="entry name" value="PlsC"/>
    <property type="match status" value="1"/>
</dbReference>
<dbReference type="InterPro" id="IPR002123">
    <property type="entry name" value="Plipid/glycerol_acylTrfase"/>
</dbReference>
<reference evidence="2" key="3">
    <citation type="submission" date="2025-09" db="UniProtKB">
        <authorList>
            <consortium name="Ensembl"/>
        </authorList>
    </citation>
    <scope>IDENTIFICATION</scope>
</reference>
<dbReference type="HOGENOM" id="CLU_016910_1_1_1"/>
<dbReference type="Bgee" id="ENSLOCG00000015643">
    <property type="expression patterns" value="Expressed in testis and 3 other cell types or tissues"/>
</dbReference>
<sequence length="782" mass="86394">IPVPFLSGCAQVFWGLKIKKKLKAVPFLGKVRPTVGLCCHQCTPDSLGLKLLRSSPFLGFRNILCVNESLTRYRGWLVRRVCCVLFVGQCRVYPSPRGDRAPRVISSSRVQKALTLGGPGEGAVASDGSSAGLLECACSPLLPVSHSRVWTALLNRLVAWLLLKLLGRVFCSVQVNLNQLEALGRASERGPPLVLVSVHRSSLDYIFIPLVLFCHGLRVPYTICEESLESTWLRAVLQKLGVILPPHQPVGAEGSVTDSLCREIMASYVCELLQEGESVLIFLEDPSPTSRRPSPPSALRVAQVRQAARSGAVPDVMLVPVGVAYDCVGQCTLVQREAIGVKRVYSVCAGLFEGGGECHRGNVYILCTTANSLRCRHLQWLLPDSCLPNPSLSRLTCVVEELYLSWVLPPAYCPDLSEPQRHQVISLTTHLLHSASSCTPVMSTSLLSCLLLHKHRKGVRLSQLCRDFSWLLEEVLFRNWDVGFGGSLEEVLCHALSLLRDSLIVGYPPSQRKDPLLAPRPCPQAVMTLSRHSEALCSVFRLEAVGACAVSSMLSEAVLCANESEMEFDVSLCQEELTERALQLCHLLPDIILPPCQSAQSFAMDAVDSLVHCGILVMEESSRDRPVCDLLQQRDALRWKSVDEMEYSDSDCEDMSNPRCYKLSQPSQCPELLFFLCRLLSAQLRALCWATEALPLLHLPLPEAQCIAQLHAVLCDRAQTAREYYESASLELTAAAIHTFTDLGVLCVESGKGLGLRTEFQQKKNREMLHSFISQFLFSYLQ</sequence>
<dbReference type="GO" id="GO:0005739">
    <property type="term" value="C:mitochondrion"/>
    <property type="evidence" value="ECO:0000318"/>
    <property type="project" value="GO_Central"/>
</dbReference>
<reference evidence="2" key="2">
    <citation type="submission" date="2025-08" db="UniProtKB">
        <authorList>
            <consortium name="Ensembl"/>
        </authorList>
    </citation>
    <scope>IDENTIFICATION</scope>
</reference>
<organism evidence="2 3">
    <name type="scientific">Lepisosteus oculatus</name>
    <name type="common">Spotted gar</name>
    <dbReference type="NCBI Taxonomy" id="7918"/>
    <lineage>
        <taxon>Eukaryota</taxon>
        <taxon>Metazoa</taxon>
        <taxon>Chordata</taxon>
        <taxon>Craniata</taxon>
        <taxon>Vertebrata</taxon>
        <taxon>Euteleostomi</taxon>
        <taxon>Actinopterygii</taxon>
        <taxon>Neopterygii</taxon>
        <taxon>Holostei</taxon>
        <taxon>Semionotiformes</taxon>
        <taxon>Lepisosteidae</taxon>
        <taxon>Lepisosteus</taxon>
    </lineage>
</organism>
<dbReference type="InterPro" id="IPR022284">
    <property type="entry name" value="GPAT/DHAPAT"/>
</dbReference>
<dbReference type="EMBL" id="AHAT01031483">
    <property type="status" value="NOT_ANNOTATED_CDS"/>
    <property type="molecule type" value="Genomic_DNA"/>
</dbReference>
<dbReference type="AlphaFoldDB" id="W5NF48"/>
<evidence type="ECO:0000313" key="3">
    <source>
        <dbReference type="Proteomes" id="UP000018468"/>
    </source>
</evidence>
<dbReference type="EMBL" id="AHAT01031486">
    <property type="status" value="NOT_ANNOTATED_CDS"/>
    <property type="molecule type" value="Genomic_DNA"/>
</dbReference>
<dbReference type="GO" id="GO:0019432">
    <property type="term" value="P:triglyceride biosynthetic process"/>
    <property type="evidence" value="ECO:0000318"/>
    <property type="project" value="GO_Central"/>
</dbReference>
<accession>W5NF48</accession>
<dbReference type="Pfam" id="PF01553">
    <property type="entry name" value="Acyltransferase"/>
    <property type="match status" value="1"/>
</dbReference>
<dbReference type="STRING" id="7918.ENSLOCP00000019257"/>
<dbReference type="InParanoid" id="W5NF48"/>
<dbReference type="Pfam" id="PF19277">
    <property type="entry name" value="GPAT_C"/>
    <property type="match status" value="1"/>
</dbReference>
<name>W5NF48_LEPOC</name>
<evidence type="ECO:0000313" key="2">
    <source>
        <dbReference type="Ensembl" id="ENSLOCP00000019257.1"/>
    </source>
</evidence>
<protein>
    <submittedName>
        <fullName evidence="2">Glycerol-3-phosphate acyltransferase 2, mitochondrial</fullName>
    </submittedName>
</protein>
<dbReference type="GO" id="GO:0004366">
    <property type="term" value="F:glycerol-3-phosphate O-acyltransferase activity"/>
    <property type="evidence" value="ECO:0000318"/>
    <property type="project" value="GO_Central"/>
</dbReference>
<dbReference type="Proteomes" id="UP000018468">
    <property type="component" value="Linkage group LG1"/>
</dbReference>
<dbReference type="GeneTree" id="ENSGT00520000055570"/>
<dbReference type="PANTHER" id="PTHR12563:SF15">
    <property type="entry name" value="GLYCEROL-3-PHOSPHATE ACYLTRANSFERASE 2, MITOCHONDRIAL"/>
    <property type="match status" value="1"/>
</dbReference>
<dbReference type="PANTHER" id="PTHR12563">
    <property type="entry name" value="GLYCEROL-3-PHOSPHATE ACYLTRANSFERASE"/>
    <property type="match status" value="1"/>
</dbReference>
<dbReference type="EMBL" id="AHAT01031487">
    <property type="status" value="NOT_ANNOTATED_CDS"/>
    <property type="molecule type" value="Genomic_DNA"/>
</dbReference>
<dbReference type="EMBL" id="AHAT01031484">
    <property type="status" value="NOT_ANNOTATED_CDS"/>
    <property type="molecule type" value="Genomic_DNA"/>
</dbReference>
<feature type="domain" description="Phospholipid/glycerol acyltransferase" evidence="1">
    <location>
        <begin position="193"/>
        <end position="326"/>
    </location>
</feature>
<dbReference type="OMA" id="QEYTTNA"/>
<dbReference type="Ensembl" id="ENSLOCT00000019289.1">
    <property type="protein sequence ID" value="ENSLOCP00000019257.1"/>
    <property type="gene ID" value="ENSLOCG00000015643.1"/>
</dbReference>
<proteinExistence type="predicted"/>
<keyword evidence="3" id="KW-1185">Reference proteome</keyword>
<reference evidence="3" key="1">
    <citation type="submission" date="2011-12" db="EMBL/GenBank/DDBJ databases">
        <title>The Draft Genome of Lepisosteus oculatus.</title>
        <authorList>
            <consortium name="The Broad Institute Genome Assembly &amp; Analysis Group"/>
            <consortium name="Computational R&amp;D Group"/>
            <consortium name="and Sequencing Platform"/>
            <person name="Di Palma F."/>
            <person name="Alfoldi J."/>
            <person name="Johnson J."/>
            <person name="Berlin A."/>
            <person name="Gnerre S."/>
            <person name="Jaffe D."/>
            <person name="MacCallum I."/>
            <person name="Young S."/>
            <person name="Walker B.J."/>
            <person name="Lander E.S."/>
            <person name="Lindblad-Toh K."/>
        </authorList>
    </citation>
    <scope>NUCLEOTIDE SEQUENCE [LARGE SCALE GENOMIC DNA]</scope>
</reference>
<dbReference type="GO" id="GO:0006650">
    <property type="term" value="P:glycerophospholipid metabolic process"/>
    <property type="evidence" value="ECO:0000318"/>
    <property type="project" value="GO_Central"/>
</dbReference>
<evidence type="ECO:0000259" key="1">
    <source>
        <dbReference type="SMART" id="SM00563"/>
    </source>
</evidence>
<dbReference type="EMBL" id="AHAT01031485">
    <property type="status" value="NOT_ANNOTATED_CDS"/>
    <property type="molecule type" value="Genomic_DNA"/>
</dbReference>
<dbReference type="eggNOG" id="KOG3729">
    <property type="taxonomic scope" value="Eukaryota"/>
</dbReference>